<keyword evidence="1" id="KW-0812">Transmembrane</keyword>
<protein>
    <submittedName>
        <fullName evidence="2">Uncharacterized protein</fullName>
    </submittedName>
</protein>
<comment type="caution">
    <text evidence="2">The sequence shown here is derived from an EMBL/GenBank/DDBJ whole genome shotgun (WGS) entry which is preliminary data.</text>
</comment>
<organism evidence="2 3">
    <name type="scientific">Nelumbo nucifera</name>
    <name type="common">Sacred lotus</name>
    <dbReference type="NCBI Taxonomy" id="4432"/>
    <lineage>
        <taxon>Eukaryota</taxon>
        <taxon>Viridiplantae</taxon>
        <taxon>Streptophyta</taxon>
        <taxon>Embryophyta</taxon>
        <taxon>Tracheophyta</taxon>
        <taxon>Spermatophyta</taxon>
        <taxon>Magnoliopsida</taxon>
        <taxon>Proteales</taxon>
        <taxon>Nelumbonaceae</taxon>
        <taxon>Nelumbo</taxon>
    </lineage>
</organism>
<evidence type="ECO:0000256" key="1">
    <source>
        <dbReference type="SAM" id="Phobius"/>
    </source>
</evidence>
<proteinExistence type="predicted"/>
<keyword evidence="1" id="KW-1133">Transmembrane helix</keyword>
<reference evidence="2 3" key="1">
    <citation type="journal article" date="2020" name="Mol. Biol. Evol.">
        <title>Distinct Expression and Methylation Patterns for Genes with Different Fates following a Single Whole-Genome Duplication in Flowering Plants.</title>
        <authorList>
            <person name="Shi T."/>
            <person name="Rahmani R.S."/>
            <person name="Gugger P.F."/>
            <person name="Wang M."/>
            <person name="Li H."/>
            <person name="Zhang Y."/>
            <person name="Li Z."/>
            <person name="Wang Q."/>
            <person name="Van de Peer Y."/>
            <person name="Marchal K."/>
            <person name="Chen J."/>
        </authorList>
    </citation>
    <scope>NUCLEOTIDE SEQUENCE [LARGE SCALE GENOMIC DNA]</scope>
    <source>
        <tissue evidence="2">Leaf</tissue>
    </source>
</reference>
<accession>A0A822XXG2</accession>
<sequence>MFAMKMVFHLSFHSPLDEQIKDKEKEDGVASRGSKPESVMDVKIANPFRPYYHLQKKIRSSLFGLLFYFPTSLLSLVLFVPLAYNNASIFCLHIPFPAKISTESTSFTPE</sequence>
<evidence type="ECO:0000313" key="2">
    <source>
        <dbReference type="EMBL" id="DAD25007.1"/>
    </source>
</evidence>
<feature type="transmembrane region" description="Helical" evidence="1">
    <location>
        <begin position="62"/>
        <end position="84"/>
    </location>
</feature>
<keyword evidence="3" id="KW-1185">Reference proteome</keyword>
<dbReference type="EMBL" id="DUZY01000001">
    <property type="protein sequence ID" value="DAD25007.1"/>
    <property type="molecule type" value="Genomic_DNA"/>
</dbReference>
<name>A0A822XXG2_NELNU</name>
<keyword evidence="1" id="KW-0472">Membrane</keyword>
<gene>
    <name evidence="2" type="ORF">HUJ06_026471</name>
</gene>
<dbReference type="Proteomes" id="UP000607653">
    <property type="component" value="Unassembled WGS sequence"/>
</dbReference>
<evidence type="ECO:0000313" key="3">
    <source>
        <dbReference type="Proteomes" id="UP000607653"/>
    </source>
</evidence>
<dbReference type="AlphaFoldDB" id="A0A822XXG2"/>